<organism evidence="1">
    <name type="scientific">bioreactor metagenome</name>
    <dbReference type="NCBI Taxonomy" id="1076179"/>
    <lineage>
        <taxon>unclassified sequences</taxon>
        <taxon>metagenomes</taxon>
        <taxon>ecological metagenomes</taxon>
    </lineage>
</organism>
<evidence type="ECO:0000313" key="1">
    <source>
        <dbReference type="EMBL" id="MPM32197.1"/>
    </source>
</evidence>
<dbReference type="AntiFam" id="ANF00229">
    <property type="entry name" value="Shadow ORF (opposite tilS)"/>
</dbReference>
<reference evidence="1" key="1">
    <citation type="submission" date="2019-08" db="EMBL/GenBank/DDBJ databases">
        <authorList>
            <person name="Kucharzyk K."/>
            <person name="Murdoch R.W."/>
            <person name="Higgins S."/>
            <person name="Loffler F."/>
        </authorList>
    </citation>
    <scope>NUCLEOTIDE SEQUENCE</scope>
</reference>
<gene>
    <name evidence="1" type="ORF">SDC9_78756</name>
</gene>
<comment type="caution">
    <text evidence="1">The sequence shown here is derived from an EMBL/GenBank/DDBJ whole genome shotgun (WGS) entry which is preliminary data.</text>
</comment>
<proteinExistence type="predicted"/>
<protein>
    <submittedName>
        <fullName evidence="1">Uncharacterized protein</fullName>
    </submittedName>
</protein>
<accession>A0A644YV33</accession>
<dbReference type="EMBL" id="VSSQ01006295">
    <property type="protein sequence ID" value="MPM32197.1"/>
    <property type="molecule type" value="Genomic_DNA"/>
</dbReference>
<dbReference type="AlphaFoldDB" id="A0A644YV33"/>
<sequence length="174" mass="20559">MLAAVFLTFFAQRPEKILQQRPAFFLQHTSFDLALMVKTFILEQVHQRTSRPAFQVGCTIIDFLDPRQQDRAAAHRARLQGHIELRFLEPPILLECIGLPDRCHFRMRRRIIRHFAFIVAAPDDFTFPDDHRSDRHFPYGRSLFRLLDGFPHVLFLQLIHLPIPRPLCFFNLSK</sequence>
<name>A0A644YV33_9ZZZZ</name>